<feature type="domain" description="NADP-dependent oxidoreductase" evidence="7">
    <location>
        <begin position="32"/>
        <end position="274"/>
    </location>
</feature>
<dbReference type="PRINTS" id="PR00069">
    <property type="entry name" value="ALDKETRDTASE"/>
</dbReference>
<comment type="similarity">
    <text evidence="1">Belongs to the aldo/keto reductase family.</text>
</comment>
<keyword evidence="2" id="KW-0521">NADP</keyword>
<evidence type="ECO:0000313" key="8">
    <source>
        <dbReference type="EMBL" id="RDB26737.1"/>
    </source>
</evidence>
<evidence type="ECO:0000256" key="2">
    <source>
        <dbReference type="ARBA" id="ARBA00022857"/>
    </source>
</evidence>
<dbReference type="InParanoid" id="A0A369K1W0"/>
<dbReference type="SUPFAM" id="SSF51430">
    <property type="entry name" value="NAD(P)-linked oxidoreductase"/>
    <property type="match status" value="1"/>
</dbReference>
<dbReference type="PROSITE" id="PS00798">
    <property type="entry name" value="ALDOKETO_REDUCTASE_1"/>
    <property type="match status" value="1"/>
</dbReference>
<dbReference type="GO" id="GO:0016616">
    <property type="term" value="F:oxidoreductase activity, acting on the CH-OH group of donors, NAD or NADP as acceptor"/>
    <property type="evidence" value="ECO:0007669"/>
    <property type="project" value="UniProtKB-ARBA"/>
</dbReference>
<dbReference type="FunFam" id="3.20.20.100:FF:000002">
    <property type="entry name" value="2,5-diketo-D-gluconic acid reductase A"/>
    <property type="match status" value="1"/>
</dbReference>
<dbReference type="PIRSF" id="PIRSF000097">
    <property type="entry name" value="AKR"/>
    <property type="match status" value="1"/>
</dbReference>
<dbReference type="InterPro" id="IPR018170">
    <property type="entry name" value="Aldo/ket_reductase_CS"/>
</dbReference>
<comment type="caution">
    <text evidence="8">The sequence shown here is derived from an EMBL/GenBank/DDBJ whole genome shotgun (WGS) entry which is preliminary data.</text>
</comment>
<evidence type="ECO:0000256" key="4">
    <source>
        <dbReference type="PIRSR" id="PIRSR000097-1"/>
    </source>
</evidence>
<feature type="site" description="Lowers pKa of active site Tyr" evidence="6">
    <location>
        <position position="82"/>
    </location>
</feature>
<dbReference type="Pfam" id="PF00248">
    <property type="entry name" value="Aldo_ket_red"/>
    <property type="match status" value="1"/>
</dbReference>
<keyword evidence="9" id="KW-1185">Reference proteome</keyword>
<dbReference type="OrthoDB" id="5945798at2759"/>
<dbReference type="PANTHER" id="PTHR43827:SF3">
    <property type="entry name" value="NADP-DEPENDENT OXIDOREDUCTASE DOMAIN-CONTAINING PROTEIN"/>
    <property type="match status" value="1"/>
</dbReference>
<evidence type="ECO:0000313" key="9">
    <source>
        <dbReference type="Proteomes" id="UP000076154"/>
    </source>
</evidence>
<evidence type="ECO:0000256" key="5">
    <source>
        <dbReference type="PIRSR" id="PIRSR000097-2"/>
    </source>
</evidence>
<dbReference type="Proteomes" id="UP000076154">
    <property type="component" value="Unassembled WGS sequence"/>
</dbReference>
<proteinExistence type="inferred from homology"/>
<gene>
    <name evidence="8" type="primary">gar1_1</name>
    <name evidence="8" type="ORF">Hypma_005350</name>
</gene>
<dbReference type="Gene3D" id="3.20.20.100">
    <property type="entry name" value="NADP-dependent oxidoreductase domain"/>
    <property type="match status" value="1"/>
</dbReference>
<keyword evidence="3" id="KW-0560">Oxidoreductase</keyword>
<evidence type="ECO:0000256" key="6">
    <source>
        <dbReference type="PIRSR" id="PIRSR000097-3"/>
    </source>
</evidence>
<name>A0A369K1W0_HYPMA</name>
<dbReference type="EMBL" id="LUEZ02000023">
    <property type="protein sequence ID" value="RDB26737.1"/>
    <property type="molecule type" value="Genomic_DNA"/>
</dbReference>
<reference evidence="8" key="1">
    <citation type="submission" date="2018-04" db="EMBL/GenBank/DDBJ databases">
        <title>Whole genome sequencing of Hypsizygus marmoreus.</title>
        <authorList>
            <person name="Choi I.-G."/>
            <person name="Min B."/>
            <person name="Kim J.-G."/>
            <person name="Kim S."/>
            <person name="Oh Y.-L."/>
            <person name="Kong W.-S."/>
            <person name="Park H."/>
            <person name="Jeong J."/>
            <person name="Song E.-S."/>
        </authorList>
    </citation>
    <scope>NUCLEOTIDE SEQUENCE [LARGE SCALE GENOMIC DNA]</scope>
    <source>
        <strain evidence="8">51987-8</strain>
    </source>
</reference>
<dbReference type="InterPro" id="IPR023210">
    <property type="entry name" value="NADP_OxRdtase_dom"/>
</dbReference>
<evidence type="ECO:0000256" key="1">
    <source>
        <dbReference type="ARBA" id="ARBA00007905"/>
    </source>
</evidence>
<dbReference type="InterPro" id="IPR036812">
    <property type="entry name" value="NAD(P)_OxRdtase_dom_sf"/>
</dbReference>
<dbReference type="PROSITE" id="PS00062">
    <property type="entry name" value="ALDOKETO_REDUCTASE_2"/>
    <property type="match status" value="1"/>
</dbReference>
<dbReference type="AlphaFoldDB" id="A0A369K1W0"/>
<sequence length="319" mass="35309">MTPRVEIPRLRLNDGRYMPAVGIGCWMGRVGEGEHVVRMVKTALGLGYRHIDTASNYGNEASVGRAIRESGVPREEIFLTTKLASKDHGRVAAALDRSLEKLGVEYVDLFLMHWPQTLLQNGEALQPNESPTLVETWHAMEDLLSSGKTRSIGVSNFSIKTLTTLLLHALIVPTVNQVEAHPCLPQHALLAFCESKGIRVTAYSPLGRNKYAGEDVDVVRIARQRGVSPPCVLLSWGVQRGTTVVPKSEDKRRMKENIEIISLTEEEMRVLDRMHEKPGMHRSVCVFHSEALGGSCFGWTYKQLGWDMGVGGVVRAGSE</sequence>
<evidence type="ECO:0000259" key="7">
    <source>
        <dbReference type="Pfam" id="PF00248"/>
    </source>
</evidence>
<protein>
    <submittedName>
        <fullName evidence="8">D-galacturonate reductase</fullName>
    </submittedName>
</protein>
<evidence type="ECO:0000256" key="3">
    <source>
        <dbReference type="ARBA" id="ARBA00023002"/>
    </source>
</evidence>
<feature type="binding site" evidence="5">
    <location>
        <position position="113"/>
    </location>
    <ligand>
        <name>substrate</name>
    </ligand>
</feature>
<dbReference type="STRING" id="39966.A0A369K1W0"/>
<dbReference type="PANTHER" id="PTHR43827">
    <property type="entry name" value="2,5-DIKETO-D-GLUCONIC ACID REDUCTASE"/>
    <property type="match status" value="1"/>
</dbReference>
<dbReference type="InterPro" id="IPR020471">
    <property type="entry name" value="AKR"/>
</dbReference>
<accession>A0A369K1W0</accession>
<feature type="active site" description="Proton donor" evidence="4">
    <location>
        <position position="57"/>
    </location>
</feature>
<dbReference type="CDD" id="cd19071">
    <property type="entry name" value="AKR_AKR1-5-like"/>
    <property type="match status" value="1"/>
</dbReference>
<organism evidence="8 9">
    <name type="scientific">Hypsizygus marmoreus</name>
    <name type="common">White beech mushroom</name>
    <name type="synonym">Agaricus marmoreus</name>
    <dbReference type="NCBI Taxonomy" id="39966"/>
    <lineage>
        <taxon>Eukaryota</taxon>
        <taxon>Fungi</taxon>
        <taxon>Dikarya</taxon>
        <taxon>Basidiomycota</taxon>
        <taxon>Agaricomycotina</taxon>
        <taxon>Agaricomycetes</taxon>
        <taxon>Agaricomycetidae</taxon>
        <taxon>Agaricales</taxon>
        <taxon>Tricholomatineae</taxon>
        <taxon>Lyophyllaceae</taxon>
        <taxon>Hypsizygus</taxon>
    </lineage>
</organism>